<organism evidence="1 2">
    <name type="scientific">Romanomermis culicivorax</name>
    <name type="common">Nematode worm</name>
    <dbReference type="NCBI Taxonomy" id="13658"/>
    <lineage>
        <taxon>Eukaryota</taxon>
        <taxon>Metazoa</taxon>
        <taxon>Ecdysozoa</taxon>
        <taxon>Nematoda</taxon>
        <taxon>Enoplea</taxon>
        <taxon>Dorylaimia</taxon>
        <taxon>Mermithida</taxon>
        <taxon>Mermithoidea</taxon>
        <taxon>Mermithidae</taxon>
        <taxon>Romanomermis</taxon>
    </lineage>
</organism>
<proteinExistence type="predicted"/>
<evidence type="ECO:0000313" key="2">
    <source>
        <dbReference type="WBParaSite" id="nRc.2.0.1.t03849-RA"/>
    </source>
</evidence>
<dbReference type="AlphaFoldDB" id="A0A915HQ53"/>
<evidence type="ECO:0000313" key="1">
    <source>
        <dbReference type="Proteomes" id="UP000887565"/>
    </source>
</evidence>
<keyword evidence="1" id="KW-1185">Reference proteome</keyword>
<dbReference type="Proteomes" id="UP000887565">
    <property type="component" value="Unplaced"/>
</dbReference>
<dbReference type="WBParaSite" id="nRc.2.0.1.t03849-RA">
    <property type="protein sequence ID" value="nRc.2.0.1.t03849-RA"/>
    <property type="gene ID" value="nRc.2.0.1.g03849"/>
</dbReference>
<protein>
    <submittedName>
        <fullName evidence="2">Uncharacterized protein</fullName>
    </submittedName>
</protein>
<accession>A0A915HQ53</accession>
<sequence length="108" mass="12069">MTISNAGGTLTTLSAIGISTAECKHYFQVLGNYWNCSCSILHKPISMTSAINVVDARYIQGPCQNYLKILLNRVELLLFKPTFQSPHVEICEIRSPYVACFDQDPNQI</sequence>
<name>A0A915HQ53_ROMCU</name>
<reference evidence="2" key="1">
    <citation type="submission" date="2022-11" db="UniProtKB">
        <authorList>
            <consortium name="WormBaseParasite"/>
        </authorList>
    </citation>
    <scope>IDENTIFICATION</scope>
</reference>